<keyword evidence="3" id="KW-1185">Reference proteome</keyword>
<feature type="compositionally biased region" description="Acidic residues" evidence="1">
    <location>
        <begin position="395"/>
        <end position="441"/>
    </location>
</feature>
<evidence type="ECO:0000313" key="2">
    <source>
        <dbReference type="EMBL" id="SFL15936.1"/>
    </source>
</evidence>
<feature type="compositionally biased region" description="Acidic residues" evidence="1">
    <location>
        <begin position="293"/>
        <end position="311"/>
    </location>
</feature>
<evidence type="ECO:0000313" key="3">
    <source>
        <dbReference type="Proteomes" id="UP000199607"/>
    </source>
</evidence>
<feature type="compositionally biased region" description="Basic and acidic residues" evidence="1">
    <location>
        <begin position="479"/>
        <end position="494"/>
    </location>
</feature>
<accession>A0A1I4FGJ9</accession>
<feature type="compositionally biased region" description="Acidic residues" evidence="1">
    <location>
        <begin position="262"/>
        <end position="277"/>
    </location>
</feature>
<dbReference type="AlphaFoldDB" id="A0A1I4FGJ9"/>
<evidence type="ECO:0000256" key="1">
    <source>
        <dbReference type="SAM" id="MobiDB-lite"/>
    </source>
</evidence>
<proteinExistence type="predicted"/>
<evidence type="ECO:0008006" key="4">
    <source>
        <dbReference type="Google" id="ProtNLM"/>
    </source>
</evidence>
<dbReference type="STRING" id="553466.SAMN04487950_2792"/>
<feature type="compositionally biased region" description="Acidic residues" evidence="1">
    <location>
        <begin position="449"/>
        <end position="478"/>
    </location>
</feature>
<feature type="compositionally biased region" description="Low complexity" evidence="1">
    <location>
        <begin position="495"/>
        <end position="508"/>
    </location>
</feature>
<protein>
    <recommendedName>
        <fullName evidence="4">Rpa-associated protein</fullName>
    </recommendedName>
</protein>
<reference evidence="3" key="1">
    <citation type="submission" date="2016-10" db="EMBL/GenBank/DDBJ databases">
        <authorList>
            <person name="Varghese N."/>
            <person name="Submissions S."/>
        </authorList>
    </citation>
    <scope>NUCLEOTIDE SEQUENCE [LARGE SCALE GENOMIC DNA]</scope>
    <source>
        <strain evidence="3">CGMCC 1.7738</strain>
    </source>
</reference>
<organism evidence="2 3">
    <name type="scientific">Halogranum rubrum</name>
    <dbReference type="NCBI Taxonomy" id="553466"/>
    <lineage>
        <taxon>Archaea</taxon>
        <taxon>Methanobacteriati</taxon>
        <taxon>Methanobacteriota</taxon>
        <taxon>Stenosarchaea group</taxon>
        <taxon>Halobacteria</taxon>
        <taxon>Halobacteriales</taxon>
        <taxon>Haloferacaceae</taxon>
    </lineage>
</organism>
<feature type="compositionally biased region" description="Low complexity" evidence="1">
    <location>
        <begin position="342"/>
        <end position="359"/>
    </location>
</feature>
<sequence length="569" mass="59610">MSSTDSNSSDNGPGRREVAHRLFAAEFDDASLSYSESDEERAPNYVVTPTGARVNRLFAVGVLTEKEDVNEDVLRGRIADPTGAFVTYAGQYQPDEMAYLDRTNPPAFLALTGKARTFEPEDSDRVFTSVRPESLNDVDGDTRDRWVVTTAEATLERIAVFDEALDSDARGEALARELEARGVAPSLASGIPLAIEHYGTTRAYLEAVRQLAVDALEVVTGDREEVRSLDVAPGEGGDVTLGPLPELDLADAPELETPAEVADSEEAEATEATEETETPTATTGDAAASTETLVDDSATEAETGEPDEADGTPESSDVAAEPAEAVTTDTSPSMDDADETDTAVADESSSESTPTDSTDAVAETGDAAASTESVVDTSDDGAAEPAEAVSPSDDGLGDFDDESESGLDDFDDGDAVDSEESSDGMYELPEDERQEVEDEFGTEFSTGSEVDDPGEADIDVPDADDLQAELDEEAEEAEDTHVETETDVAEKSDGADAAEAPSAADVDLEAAAVEAMDELDDGDGAAHDAVVAAVVDEYGVDPDAVEAAIQDALMGGQCYEPDEGQLKAI</sequence>
<dbReference type="RefSeq" id="WP_089870000.1">
    <property type="nucleotide sequence ID" value="NZ_FOTC01000002.1"/>
</dbReference>
<feature type="region of interest" description="Disordered" evidence="1">
    <location>
        <begin position="258"/>
        <end position="508"/>
    </location>
</feature>
<name>A0A1I4FGJ9_9EURY</name>
<feature type="region of interest" description="Disordered" evidence="1">
    <location>
        <begin position="227"/>
        <end position="246"/>
    </location>
</feature>
<dbReference type="Proteomes" id="UP000199607">
    <property type="component" value="Unassembled WGS sequence"/>
</dbReference>
<dbReference type="EMBL" id="FOTC01000002">
    <property type="protein sequence ID" value="SFL15936.1"/>
    <property type="molecule type" value="Genomic_DNA"/>
</dbReference>
<gene>
    <name evidence="2" type="ORF">SAMN04487950_2792</name>
</gene>
<feature type="compositionally biased region" description="Low complexity" evidence="1">
    <location>
        <begin position="278"/>
        <end position="292"/>
    </location>
</feature>